<evidence type="ECO:0000313" key="6">
    <source>
        <dbReference type="Proteomes" id="UP000005226"/>
    </source>
</evidence>
<reference evidence="5 6" key="1">
    <citation type="journal article" date="2011" name="Genome Biol. Evol.">
        <title>Integration of the genetic map and genome assembly of fugu facilitates insights into distinct features of genome evolution in teleosts and mammals.</title>
        <authorList>
            <person name="Kai W."/>
            <person name="Kikuchi K."/>
            <person name="Tohari S."/>
            <person name="Chew A.K."/>
            <person name="Tay A."/>
            <person name="Fujiwara A."/>
            <person name="Hosoya S."/>
            <person name="Suetake H."/>
            <person name="Naruse K."/>
            <person name="Brenner S."/>
            <person name="Suzuki Y."/>
            <person name="Venkatesh B."/>
        </authorList>
    </citation>
    <scope>NUCLEOTIDE SEQUENCE [LARGE SCALE GENOMIC DNA]</scope>
</reference>
<keyword evidence="1" id="KW-0479">Metal-binding</keyword>
<dbReference type="Gene3D" id="2.60.40.150">
    <property type="entry name" value="C2 domain"/>
    <property type="match status" value="1"/>
</dbReference>
<dbReference type="Ensembl" id="ENSTRUT00000071110.1">
    <property type="protein sequence ID" value="ENSTRUP00000084862.1"/>
    <property type="gene ID" value="ENSTRUG00000027411.1"/>
</dbReference>
<dbReference type="PROSITE" id="PS00479">
    <property type="entry name" value="ZF_DAG_PE_1"/>
    <property type="match status" value="2"/>
</dbReference>
<reference evidence="5" key="2">
    <citation type="submission" date="2025-08" db="UniProtKB">
        <authorList>
            <consortium name="Ensembl"/>
        </authorList>
    </citation>
    <scope>IDENTIFICATION</scope>
</reference>
<dbReference type="InterPro" id="IPR000008">
    <property type="entry name" value="C2_dom"/>
</dbReference>
<dbReference type="InterPro" id="IPR035892">
    <property type="entry name" value="C2_domain_sf"/>
</dbReference>
<dbReference type="GO" id="GO:0035556">
    <property type="term" value="P:intracellular signal transduction"/>
    <property type="evidence" value="ECO:0007669"/>
    <property type="project" value="TreeGrafter"/>
</dbReference>
<dbReference type="AlphaFoldDB" id="A0A674PGK8"/>
<dbReference type="CDD" id="cd20833">
    <property type="entry name" value="C1_cPKC_rpt1"/>
    <property type="match status" value="1"/>
</dbReference>
<dbReference type="GO" id="GO:0004674">
    <property type="term" value="F:protein serine/threonine kinase activity"/>
    <property type="evidence" value="ECO:0007669"/>
    <property type="project" value="UniProtKB-KW"/>
</dbReference>
<dbReference type="PRINTS" id="PR00008">
    <property type="entry name" value="DAGPEDOMAIN"/>
</dbReference>
<reference evidence="5" key="3">
    <citation type="submission" date="2025-09" db="UniProtKB">
        <authorList>
            <consortium name="Ensembl"/>
        </authorList>
    </citation>
    <scope>IDENTIFICATION</scope>
</reference>
<feature type="domain" description="C2" evidence="3">
    <location>
        <begin position="156"/>
        <end position="261"/>
    </location>
</feature>
<sequence length="340" mass="38764">MADHLLHYNDSAGVGNRFARKGALRQKNVHEVKNHKFTARFFKQPTFCSHCTDFIWGFGKQGFQCQVCCFVVHKRCHEFVTFSCPGADKGPDTDDPRSKHKFKIHTYGSPTFCDHCGSLLYGLIHQGMKCDTCDMNVHKQCVVNVPSLCGTDHTERRGRLFLKIEVKLDRLHVTVGEARNLIPMDPNGLSDPYSALLFTSTRLSRYSERFRTACKLKPSDKDRRLSVEVWDWDRTTRNDFMGSMSFGVSELIKAPHCGCWLSQEEGEYYNVPIPEVDDVNLELRQKFEVRRHMRFLNLHHLVAAQVCFQHTGSGKSAFSLSGHYGKPGMFSCLCSSPCLP</sequence>
<accession>A0A674PGK8</accession>
<feature type="domain" description="Phorbol-ester/DAG-type" evidence="4">
    <location>
        <begin position="99"/>
        <end position="149"/>
    </location>
</feature>
<organism evidence="5 6">
    <name type="scientific">Takifugu rubripes</name>
    <name type="common">Japanese pufferfish</name>
    <name type="synonym">Fugu rubripes</name>
    <dbReference type="NCBI Taxonomy" id="31033"/>
    <lineage>
        <taxon>Eukaryota</taxon>
        <taxon>Metazoa</taxon>
        <taxon>Chordata</taxon>
        <taxon>Craniata</taxon>
        <taxon>Vertebrata</taxon>
        <taxon>Euteleostomi</taxon>
        <taxon>Actinopterygii</taxon>
        <taxon>Neopterygii</taxon>
        <taxon>Teleostei</taxon>
        <taxon>Neoteleostei</taxon>
        <taxon>Acanthomorphata</taxon>
        <taxon>Eupercaria</taxon>
        <taxon>Tetraodontiformes</taxon>
        <taxon>Tetradontoidea</taxon>
        <taxon>Tetraodontidae</taxon>
        <taxon>Takifugu</taxon>
    </lineage>
</organism>
<dbReference type="GO" id="GO:0007200">
    <property type="term" value="P:phospholipase C-activating G protein-coupled receptor signaling pathway"/>
    <property type="evidence" value="ECO:0007669"/>
    <property type="project" value="TreeGrafter"/>
</dbReference>
<protein>
    <submittedName>
        <fullName evidence="5">Protein kinase C alpha</fullName>
    </submittedName>
</protein>
<dbReference type="SUPFAM" id="SSF57889">
    <property type="entry name" value="Cysteine-rich domain"/>
    <property type="match status" value="2"/>
</dbReference>
<dbReference type="FunFam" id="3.30.60.20:FF:000031">
    <property type="entry name" value="Protein kinase C alpha"/>
    <property type="match status" value="1"/>
</dbReference>
<feature type="domain" description="Phorbol-ester/DAG-type" evidence="4">
    <location>
        <begin position="34"/>
        <end position="84"/>
    </location>
</feature>
<evidence type="ECO:0000256" key="1">
    <source>
        <dbReference type="ARBA" id="ARBA00022723"/>
    </source>
</evidence>
<dbReference type="Pfam" id="PF00130">
    <property type="entry name" value="C1_1"/>
    <property type="match status" value="2"/>
</dbReference>
<dbReference type="GO" id="GO:0005829">
    <property type="term" value="C:cytosol"/>
    <property type="evidence" value="ECO:0007669"/>
    <property type="project" value="TreeGrafter"/>
</dbReference>
<dbReference type="SUPFAM" id="SSF49562">
    <property type="entry name" value="C2 domain (Calcium/lipid-binding domain, CaLB)"/>
    <property type="match status" value="1"/>
</dbReference>
<proteinExistence type="predicted"/>
<name>A0A674PGK8_TAKRU</name>
<dbReference type="CDD" id="cd20836">
    <property type="entry name" value="C1_cPKC_rpt2"/>
    <property type="match status" value="1"/>
</dbReference>
<dbReference type="SMART" id="SM00109">
    <property type="entry name" value="C1"/>
    <property type="match status" value="2"/>
</dbReference>
<dbReference type="SMART" id="SM00239">
    <property type="entry name" value="C2"/>
    <property type="match status" value="1"/>
</dbReference>
<evidence type="ECO:0000259" key="3">
    <source>
        <dbReference type="PROSITE" id="PS50004"/>
    </source>
</evidence>
<dbReference type="Proteomes" id="UP000005226">
    <property type="component" value="Chromosome 5"/>
</dbReference>
<dbReference type="PROSITE" id="PS50081">
    <property type="entry name" value="ZF_DAG_PE_2"/>
    <property type="match status" value="2"/>
</dbReference>
<dbReference type="CDD" id="cd04026">
    <property type="entry name" value="C2_PKC_alpha_gamma"/>
    <property type="match status" value="1"/>
</dbReference>
<dbReference type="InParanoid" id="A0A674PGK8"/>
<dbReference type="GO" id="GO:0016020">
    <property type="term" value="C:membrane"/>
    <property type="evidence" value="ECO:0007669"/>
    <property type="project" value="UniProtKB-SubCell"/>
</dbReference>
<dbReference type="PANTHER" id="PTHR22968">
    <property type="entry name" value="PROTEIN KINASE C, MU"/>
    <property type="match status" value="1"/>
</dbReference>
<dbReference type="GeneTree" id="ENSGT00940000156104"/>
<evidence type="ECO:0000256" key="2">
    <source>
        <dbReference type="ARBA" id="ARBA00022833"/>
    </source>
</evidence>
<dbReference type="Gene3D" id="3.30.60.20">
    <property type="match status" value="2"/>
</dbReference>
<dbReference type="InterPro" id="IPR020454">
    <property type="entry name" value="DAG/PE-bd"/>
</dbReference>
<evidence type="ECO:0000259" key="4">
    <source>
        <dbReference type="PROSITE" id="PS50081"/>
    </source>
</evidence>
<dbReference type="GO" id="GO:0008270">
    <property type="term" value="F:zinc ion binding"/>
    <property type="evidence" value="ECO:0007669"/>
    <property type="project" value="UniProtKB-KW"/>
</dbReference>
<dbReference type="Pfam" id="PF00168">
    <property type="entry name" value="C2"/>
    <property type="match status" value="1"/>
</dbReference>
<dbReference type="PANTHER" id="PTHR22968:SF14">
    <property type="entry name" value="PROTEIN KINASE C"/>
    <property type="match status" value="1"/>
</dbReference>
<dbReference type="FunFam" id="3.30.60.20:FF:000006">
    <property type="entry name" value="Protein kinase C"/>
    <property type="match status" value="1"/>
</dbReference>
<dbReference type="PROSITE" id="PS50004">
    <property type="entry name" value="C2"/>
    <property type="match status" value="1"/>
</dbReference>
<keyword evidence="2" id="KW-0862">Zinc</keyword>
<dbReference type="InterPro" id="IPR046349">
    <property type="entry name" value="C1-like_sf"/>
</dbReference>
<keyword evidence="6" id="KW-1185">Reference proteome</keyword>
<evidence type="ECO:0000313" key="5">
    <source>
        <dbReference type="Ensembl" id="ENSTRUP00000084862.1"/>
    </source>
</evidence>
<dbReference type="InterPro" id="IPR002219">
    <property type="entry name" value="PKC_DAG/PE"/>
</dbReference>